<accession>A0ABP3JQY9</accession>
<gene>
    <name evidence="2" type="ORF">GCM10009544_25190</name>
</gene>
<evidence type="ECO:0000313" key="2">
    <source>
        <dbReference type="EMBL" id="GAA0461640.1"/>
    </source>
</evidence>
<dbReference type="EMBL" id="BAAAHB010000021">
    <property type="protein sequence ID" value="GAA0461640.1"/>
    <property type="molecule type" value="Genomic_DNA"/>
</dbReference>
<organism evidence="2 3">
    <name type="scientific">Streptomyces stramineus</name>
    <dbReference type="NCBI Taxonomy" id="173861"/>
    <lineage>
        <taxon>Bacteria</taxon>
        <taxon>Bacillati</taxon>
        <taxon>Actinomycetota</taxon>
        <taxon>Actinomycetes</taxon>
        <taxon>Kitasatosporales</taxon>
        <taxon>Streptomycetaceae</taxon>
        <taxon>Streptomyces</taxon>
    </lineage>
</organism>
<name>A0ABP3JQY9_9ACTN</name>
<sequence length="69" mass="7135">MFRNTGNEALVAGQQHLEGVLGSEGVSHARKDTMRPDARATPLLQPVPAGHTPCPNAPPRNGRTAGPAG</sequence>
<evidence type="ECO:0000313" key="3">
    <source>
        <dbReference type="Proteomes" id="UP001499895"/>
    </source>
</evidence>
<reference evidence="3" key="1">
    <citation type="journal article" date="2019" name="Int. J. Syst. Evol. Microbiol.">
        <title>The Global Catalogue of Microorganisms (GCM) 10K type strain sequencing project: providing services to taxonomists for standard genome sequencing and annotation.</title>
        <authorList>
            <consortium name="The Broad Institute Genomics Platform"/>
            <consortium name="The Broad Institute Genome Sequencing Center for Infectious Disease"/>
            <person name="Wu L."/>
            <person name="Ma J."/>
        </authorList>
    </citation>
    <scope>NUCLEOTIDE SEQUENCE [LARGE SCALE GENOMIC DNA]</scope>
    <source>
        <strain evidence="3">JCM 10649</strain>
    </source>
</reference>
<feature type="region of interest" description="Disordered" evidence="1">
    <location>
        <begin position="1"/>
        <end position="69"/>
    </location>
</feature>
<feature type="compositionally biased region" description="Basic and acidic residues" evidence="1">
    <location>
        <begin position="27"/>
        <end position="38"/>
    </location>
</feature>
<evidence type="ECO:0000256" key="1">
    <source>
        <dbReference type="SAM" id="MobiDB-lite"/>
    </source>
</evidence>
<proteinExistence type="predicted"/>
<keyword evidence="3" id="KW-1185">Reference proteome</keyword>
<comment type="caution">
    <text evidence="2">The sequence shown here is derived from an EMBL/GenBank/DDBJ whole genome shotgun (WGS) entry which is preliminary data.</text>
</comment>
<dbReference type="Proteomes" id="UP001499895">
    <property type="component" value="Unassembled WGS sequence"/>
</dbReference>
<protein>
    <submittedName>
        <fullName evidence="2">Uncharacterized protein</fullName>
    </submittedName>
</protein>